<feature type="active site" evidence="8">
    <location>
        <position position="326"/>
    </location>
</feature>
<dbReference type="HAMAP" id="MF_00181">
    <property type="entry name" value="Cytosol_peptidase_M17"/>
    <property type="match status" value="1"/>
</dbReference>
<keyword evidence="8" id="KW-0479">Metal-binding</keyword>
<feature type="domain" description="Cytosol aminopeptidase" evidence="9">
    <location>
        <begin position="320"/>
        <end position="327"/>
    </location>
</feature>
<feature type="active site" evidence="8">
    <location>
        <position position="252"/>
    </location>
</feature>
<name>A0A1W1UXV6_PEPAS</name>
<organism evidence="10 11">
    <name type="scientific">Peptoniphilus asaccharolyticus DSM 20463</name>
    <dbReference type="NCBI Taxonomy" id="573058"/>
    <lineage>
        <taxon>Bacteria</taxon>
        <taxon>Bacillati</taxon>
        <taxon>Bacillota</taxon>
        <taxon>Tissierellia</taxon>
        <taxon>Tissierellales</taxon>
        <taxon>Peptoniphilaceae</taxon>
        <taxon>Peptoniphilus</taxon>
    </lineage>
</organism>
<feature type="binding site" evidence="8">
    <location>
        <position position="324"/>
    </location>
    <ligand>
        <name>Mn(2+)</name>
        <dbReference type="ChEBI" id="CHEBI:29035"/>
        <label>2</label>
    </ligand>
</feature>
<dbReference type="Gene3D" id="3.40.220.10">
    <property type="entry name" value="Leucine Aminopeptidase, subunit E, domain 1"/>
    <property type="match status" value="1"/>
</dbReference>
<comment type="catalytic activity">
    <reaction evidence="2 8">
        <text>Release of an N-terminal amino acid, preferentially leucine, but not glutamic or aspartic acids.</text>
        <dbReference type="EC" id="3.4.11.10"/>
    </reaction>
</comment>
<evidence type="ECO:0000256" key="3">
    <source>
        <dbReference type="ARBA" id="ARBA00009528"/>
    </source>
</evidence>
<comment type="cofactor">
    <cofactor evidence="8">
        <name>Mn(2+)</name>
        <dbReference type="ChEBI" id="CHEBI:29035"/>
    </cofactor>
    <text evidence="8">Binds 2 manganese ions per subunit.</text>
</comment>
<evidence type="ECO:0000259" key="9">
    <source>
        <dbReference type="PROSITE" id="PS00631"/>
    </source>
</evidence>
<dbReference type="PANTHER" id="PTHR11963">
    <property type="entry name" value="LEUCINE AMINOPEPTIDASE-RELATED"/>
    <property type="match status" value="1"/>
</dbReference>
<proteinExistence type="inferred from homology"/>
<dbReference type="GO" id="GO:0006508">
    <property type="term" value="P:proteolysis"/>
    <property type="evidence" value="ECO:0007669"/>
    <property type="project" value="UniProtKB-KW"/>
</dbReference>
<dbReference type="RefSeq" id="WP_084230470.1">
    <property type="nucleotide sequence ID" value="NZ_FWWR01000009.1"/>
</dbReference>
<keyword evidence="8" id="KW-0464">Manganese</keyword>
<evidence type="ECO:0000256" key="1">
    <source>
        <dbReference type="ARBA" id="ARBA00000135"/>
    </source>
</evidence>
<keyword evidence="8" id="KW-0963">Cytoplasm</keyword>
<evidence type="ECO:0000256" key="6">
    <source>
        <dbReference type="ARBA" id="ARBA00022801"/>
    </source>
</evidence>
<evidence type="ECO:0000256" key="8">
    <source>
        <dbReference type="HAMAP-Rule" id="MF_00181"/>
    </source>
</evidence>
<dbReference type="GO" id="GO:0030145">
    <property type="term" value="F:manganese ion binding"/>
    <property type="evidence" value="ECO:0007669"/>
    <property type="project" value="UniProtKB-UniRule"/>
</dbReference>
<feature type="binding site" evidence="8">
    <location>
        <position position="245"/>
    </location>
    <ligand>
        <name>Mn(2+)</name>
        <dbReference type="ChEBI" id="CHEBI:29035"/>
        <label>2</label>
    </ligand>
</feature>
<dbReference type="PROSITE" id="PS00631">
    <property type="entry name" value="CYTOSOL_AP"/>
    <property type="match status" value="1"/>
</dbReference>
<evidence type="ECO:0000313" key="11">
    <source>
        <dbReference type="Proteomes" id="UP000192368"/>
    </source>
</evidence>
<dbReference type="Pfam" id="PF00883">
    <property type="entry name" value="Peptidase_M17"/>
    <property type="match status" value="1"/>
</dbReference>
<dbReference type="InterPro" id="IPR008283">
    <property type="entry name" value="Peptidase_M17_N"/>
</dbReference>
<dbReference type="EC" id="3.4.11.1" evidence="8"/>
<comment type="subcellular location">
    <subcellularLocation>
        <location evidence="8">Cytoplasm</location>
    </subcellularLocation>
</comment>
<dbReference type="Pfam" id="PF02789">
    <property type="entry name" value="Peptidase_M17_N"/>
    <property type="match status" value="1"/>
</dbReference>
<comment type="function">
    <text evidence="7 8">Presumably involved in the processing and regular turnover of intracellular proteins. Catalyzes the removal of unsubstituted N-terminal amino acids from various peptides.</text>
</comment>
<dbReference type="InterPro" id="IPR043472">
    <property type="entry name" value="Macro_dom-like"/>
</dbReference>
<evidence type="ECO:0000256" key="4">
    <source>
        <dbReference type="ARBA" id="ARBA00022438"/>
    </source>
</evidence>
<dbReference type="InterPro" id="IPR011356">
    <property type="entry name" value="Leucine_aapep/pepB"/>
</dbReference>
<feature type="binding site" evidence="8">
    <location>
        <position position="322"/>
    </location>
    <ligand>
        <name>Mn(2+)</name>
        <dbReference type="ChEBI" id="CHEBI:29035"/>
        <label>1</label>
    </ligand>
</feature>
<dbReference type="SUPFAM" id="SSF52949">
    <property type="entry name" value="Macro domain-like"/>
    <property type="match status" value="1"/>
</dbReference>
<dbReference type="AlphaFoldDB" id="A0A1W1UXV6"/>
<sequence length="475" mass="52145">MKFNLDKKDGAKVIFSFSDVSKDLPLVKWANEHGFESKVGEVVYFPNLESDSSFLVGLGEKSKLDEESIKLATFNLYKSLKKNKENVVSFEMEDFGICHRKTMMAVYEGLCQASYNFTKKSSKEEEFELEVNYTPFIRPEGKLEEGLKYIENQMNGVFFARELCNETANVMTPDFLATSVKTNLSPLGVKVTVFGKEEIEDMGMDAFMSVAMGSDNDPRFIIMEYTGDPRSKFRTGLVGKGITYDSGGYSIKPAPSMVSMHSDMGGAATVIGTMMAIARSKAKVNVVGVVAACENLISGHAYKTGDVISSMAGKTIEVENTDAEGRLTLADAVYFATSELKVDRVIDLATLTGAVLVALGEEYTGVLTNNKEFLEEVKVSAKNAGEKIWELPNDPAYKKLFESKVADLKNTGGRYGGSITAGQFVECFVDGDTPWIHMDIAGTAYLSKANGYLPERATGVHVKTLYQLLNPMKEC</sequence>
<dbReference type="InterPro" id="IPR000819">
    <property type="entry name" value="Peptidase_M17_C"/>
</dbReference>
<accession>A0A1W1UXV6</accession>
<feature type="binding site" evidence="8">
    <location>
        <position position="240"/>
    </location>
    <ligand>
        <name>Mn(2+)</name>
        <dbReference type="ChEBI" id="CHEBI:29035"/>
        <label>2</label>
    </ligand>
</feature>
<dbReference type="GO" id="GO:0005737">
    <property type="term" value="C:cytoplasm"/>
    <property type="evidence" value="ECO:0007669"/>
    <property type="project" value="UniProtKB-SubCell"/>
</dbReference>
<evidence type="ECO:0000256" key="2">
    <source>
        <dbReference type="ARBA" id="ARBA00000967"/>
    </source>
</evidence>
<keyword evidence="11" id="KW-1185">Reference proteome</keyword>
<evidence type="ECO:0000256" key="5">
    <source>
        <dbReference type="ARBA" id="ARBA00022670"/>
    </source>
</evidence>
<keyword evidence="6 8" id="KW-0378">Hydrolase</keyword>
<comment type="similarity">
    <text evidence="3 8">Belongs to the peptidase M17 family.</text>
</comment>
<dbReference type="OrthoDB" id="9809354at2"/>
<dbReference type="EC" id="3.4.11.10" evidence="8"/>
<feature type="binding site" evidence="8">
    <location>
        <position position="245"/>
    </location>
    <ligand>
        <name>Mn(2+)</name>
        <dbReference type="ChEBI" id="CHEBI:29035"/>
        <label>1</label>
    </ligand>
</feature>
<feature type="binding site" evidence="8">
    <location>
        <position position="324"/>
    </location>
    <ligand>
        <name>Mn(2+)</name>
        <dbReference type="ChEBI" id="CHEBI:29035"/>
        <label>1</label>
    </ligand>
</feature>
<dbReference type="SUPFAM" id="SSF53187">
    <property type="entry name" value="Zn-dependent exopeptidases"/>
    <property type="match status" value="1"/>
</dbReference>
<dbReference type="NCBIfam" id="NF002083">
    <property type="entry name" value="PRK00913.3-5"/>
    <property type="match status" value="1"/>
</dbReference>
<dbReference type="PRINTS" id="PR00481">
    <property type="entry name" value="LAMNOPPTDASE"/>
</dbReference>
<dbReference type="EMBL" id="FWWR01000009">
    <property type="protein sequence ID" value="SMB85922.1"/>
    <property type="molecule type" value="Genomic_DNA"/>
</dbReference>
<keyword evidence="5 8" id="KW-0645">Protease</keyword>
<dbReference type="Gene3D" id="3.40.630.10">
    <property type="entry name" value="Zn peptidases"/>
    <property type="match status" value="1"/>
</dbReference>
<protein>
    <recommendedName>
        <fullName evidence="8">Probable cytosol aminopeptidase</fullName>
        <ecNumber evidence="8">3.4.11.1</ecNumber>
    </recommendedName>
    <alternativeName>
        <fullName evidence="8">Leucine aminopeptidase</fullName>
        <shortName evidence="8">LAP</shortName>
        <ecNumber evidence="8">3.4.11.10</ecNumber>
    </alternativeName>
    <alternativeName>
        <fullName evidence="8">Leucyl aminopeptidase</fullName>
    </alternativeName>
</protein>
<dbReference type="PANTHER" id="PTHR11963:SF23">
    <property type="entry name" value="CYTOSOL AMINOPEPTIDASE"/>
    <property type="match status" value="1"/>
</dbReference>
<dbReference type="CDD" id="cd00433">
    <property type="entry name" value="Peptidase_M17"/>
    <property type="match status" value="1"/>
</dbReference>
<comment type="catalytic activity">
    <reaction evidence="1 8">
        <text>Release of an N-terminal amino acid, Xaa-|-Yaa-, in which Xaa is preferably Leu, but may be other amino acids including Pro although not Arg or Lys, and Yaa may be Pro. Amino acid amides and methyl esters are also readily hydrolyzed, but rates on arylamides are exceedingly low.</text>
        <dbReference type="EC" id="3.4.11.1"/>
    </reaction>
</comment>
<keyword evidence="4 8" id="KW-0031">Aminopeptidase</keyword>
<gene>
    <name evidence="8" type="primary">pepA</name>
    <name evidence="10" type="ORF">SAMN00017477_0828</name>
</gene>
<evidence type="ECO:0000256" key="7">
    <source>
        <dbReference type="ARBA" id="ARBA00049972"/>
    </source>
</evidence>
<dbReference type="InterPro" id="IPR023042">
    <property type="entry name" value="Peptidase_M17_leu_NH2_pept"/>
</dbReference>
<feature type="binding site" evidence="8">
    <location>
        <position position="263"/>
    </location>
    <ligand>
        <name>Mn(2+)</name>
        <dbReference type="ChEBI" id="CHEBI:29035"/>
        <label>2</label>
    </ligand>
</feature>
<dbReference type="GO" id="GO:0070006">
    <property type="term" value="F:metalloaminopeptidase activity"/>
    <property type="evidence" value="ECO:0007669"/>
    <property type="project" value="InterPro"/>
</dbReference>
<dbReference type="STRING" id="573058.SAMN00017477_0828"/>
<evidence type="ECO:0000313" key="10">
    <source>
        <dbReference type="EMBL" id="SMB85922.1"/>
    </source>
</evidence>
<reference evidence="11" key="1">
    <citation type="submission" date="2017-04" db="EMBL/GenBank/DDBJ databases">
        <authorList>
            <person name="Varghese N."/>
            <person name="Submissions S."/>
        </authorList>
    </citation>
    <scope>NUCLEOTIDE SEQUENCE [LARGE SCALE GENOMIC DNA]</scope>
    <source>
        <strain evidence="11">DSM 20463</strain>
    </source>
</reference>
<dbReference type="Proteomes" id="UP000192368">
    <property type="component" value="Unassembled WGS sequence"/>
</dbReference>